<proteinExistence type="inferred from homology"/>
<keyword evidence="11" id="KW-1185">Reference proteome</keyword>
<dbReference type="EMBL" id="JTJZ01000012">
    <property type="protein sequence ID" value="KHS54009.1"/>
    <property type="molecule type" value="Genomic_DNA"/>
</dbReference>
<evidence type="ECO:0000256" key="1">
    <source>
        <dbReference type="ARBA" id="ARBA00001946"/>
    </source>
</evidence>
<dbReference type="OrthoDB" id="9804823at2"/>
<evidence type="ECO:0000313" key="11">
    <source>
        <dbReference type="Proteomes" id="UP000031488"/>
    </source>
</evidence>
<evidence type="ECO:0000256" key="2">
    <source>
        <dbReference type="ARBA" id="ARBA00022649"/>
    </source>
</evidence>
<dbReference type="Gene3D" id="3.40.50.1010">
    <property type="entry name" value="5'-nuclease"/>
    <property type="match status" value="1"/>
</dbReference>
<dbReference type="GO" id="GO:0004540">
    <property type="term" value="F:RNA nuclease activity"/>
    <property type="evidence" value="ECO:0007669"/>
    <property type="project" value="InterPro"/>
</dbReference>
<keyword evidence="6 8" id="KW-0460">Magnesium</keyword>
<keyword evidence="3 8" id="KW-0540">Nuclease</keyword>
<dbReference type="InterPro" id="IPR050556">
    <property type="entry name" value="Type_II_TA_system_RNase"/>
</dbReference>
<dbReference type="InterPro" id="IPR022907">
    <property type="entry name" value="VapC_family"/>
</dbReference>
<evidence type="ECO:0000256" key="5">
    <source>
        <dbReference type="ARBA" id="ARBA00022801"/>
    </source>
</evidence>
<dbReference type="PANTHER" id="PTHR33653">
    <property type="entry name" value="RIBONUCLEASE VAPC2"/>
    <property type="match status" value="1"/>
</dbReference>
<evidence type="ECO:0000256" key="8">
    <source>
        <dbReference type="HAMAP-Rule" id="MF_00265"/>
    </source>
</evidence>
<evidence type="ECO:0000256" key="4">
    <source>
        <dbReference type="ARBA" id="ARBA00022723"/>
    </source>
</evidence>
<dbReference type="InterPro" id="IPR029060">
    <property type="entry name" value="PIN-like_dom_sf"/>
</dbReference>
<feature type="binding site" evidence="8">
    <location>
        <position position="102"/>
    </location>
    <ligand>
        <name>Mg(2+)</name>
        <dbReference type="ChEBI" id="CHEBI:18420"/>
    </ligand>
</feature>
<dbReference type="GO" id="GO:0090729">
    <property type="term" value="F:toxin activity"/>
    <property type="evidence" value="ECO:0007669"/>
    <property type="project" value="UniProtKB-KW"/>
</dbReference>
<dbReference type="SUPFAM" id="SSF88723">
    <property type="entry name" value="PIN domain-like"/>
    <property type="match status" value="1"/>
</dbReference>
<evidence type="ECO:0000256" key="3">
    <source>
        <dbReference type="ARBA" id="ARBA00022722"/>
    </source>
</evidence>
<evidence type="ECO:0000256" key="6">
    <source>
        <dbReference type="ARBA" id="ARBA00022842"/>
    </source>
</evidence>
<dbReference type="RefSeq" id="WP_039206726.1">
    <property type="nucleotide sequence ID" value="NZ_JTJZ01000012.1"/>
</dbReference>
<dbReference type="HAMAP" id="MF_00265">
    <property type="entry name" value="VapC_Nob1"/>
    <property type="match status" value="1"/>
</dbReference>
<keyword evidence="2 8" id="KW-1277">Toxin-antitoxin system</keyword>
<keyword evidence="4 8" id="KW-0479">Metal-binding</keyword>
<evidence type="ECO:0000256" key="7">
    <source>
        <dbReference type="ARBA" id="ARBA00038093"/>
    </source>
</evidence>
<comment type="caution">
    <text evidence="10">The sequence shown here is derived from an EMBL/GenBank/DDBJ whole genome shotgun (WGS) entry which is preliminary data.</text>
</comment>
<dbReference type="PANTHER" id="PTHR33653:SF1">
    <property type="entry name" value="RIBONUCLEASE VAPC2"/>
    <property type="match status" value="1"/>
</dbReference>
<keyword evidence="5 8" id="KW-0378">Hydrolase</keyword>
<keyword evidence="8" id="KW-0800">Toxin</keyword>
<dbReference type="AlphaFoldDB" id="A0A0B9AT15"/>
<accession>A0A0B9AT15</accession>
<evidence type="ECO:0000313" key="10">
    <source>
        <dbReference type="EMBL" id="KHS54009.1"/>
    </source>
</evidence>
<gene>
    <name evidence="8" type="primary">vapC</name>
    <name evidence="10" type="ORF">AE0388_0470</name>
</gene>
<protein>
    <recommendedName>
        <fullName evidence="8">Ribonuclease VapC</fullName>
        <shortName evidence="8">RNase VapC</shortName>
        <ecNumber evidence="8">3.1.-.-</ecNumber>
    </recommendedName>
    <alternativeName>
        <fullName evidence="8">Toxin VapC</fullName>
    </alternativeName>
</protein>
<comment type="function">
    <text evidence="8">Toxic component of a toxin-antitoxin (TA) system. An RNase.</text>
</comment>
<sequence length="141" mass="15505">MNFLLDTNVVSALRVRGRNPEVEEWSSSIPAQAQYVSALTISEIERGVAAKERTDSQQGKILRMWFEDMLLPGFAGRVLPFDLPAARALGSFRVPDRAPLDDALIASIAVAHHMTVATRNTKHFEALDGVPLVNPWSGYSS</sequence>
<reference evidence="10 11" key="1">
    <citation type="submission" date="2014-11" db="EMBL/GenBank/DDBJ databases">
        <title>Draft Genome Sequence of Brevibacterium linens AE038-8.</title>
        <authorList>
            <person name="Maizel D."/>
            <person name="Utturkar S.M."/>
            <person name="Brown S.D."/>
            <person name="Ferrero M."/>
            <person name="Rosen B.P."/>
        </authorList>
    </citation>
    <scope>NUCLEOTIDE SEQUENCE [LARGE SCALE GENOMIC DNA]</scope>
    <source>
        <strain evidence="10 11">AE038-8</strain>
    </source>
</reference>
<dbReference type="CDD" id="cd18746">
    <property type="entry name" value="PIN_VapC4-5_FitB-like"/>
    <property type="match status" value="1"/>
</dbReference>
<name>A0A0B9AT15_BRELN</name>
<evidence type="ECO:0000259" key="9">
    <source>
        <dbReference type="Pfam" id="PF01850"/>
    </source>
</evidence>
<organism evidence="10 11">
    <name type="scientific">Brevibacterium linens</name>
    <dbReference type="NCBI Taxonomy" id="1703"/>
    <lineage>
        <taxon>Bacteria</taxon>
        <taxon>Bacillati</taxon>
        <taxon>Actinomycetota</taxon>
        <taxon>Actinomycetes</taxon>
        <taxon>Micrococcales</taxon>
        <taxon>Brevibacteriaceae</taxon>
        <taxon>Brevibacterium</taxon>
    </lineage>
</organism>
<dbReference type="GO" id="GO:0016787">
    <property type="term" value="F:hydrolase activity"/>
    <property type="evidence" value="ECO:0007669"/>
    <property type="project" value="UniProtKB-KW"/>
</dbReference>
<dbReference type="STRING" id="1703.BLSMQ_2457"/>
<dbReference type="EC" id="3.1.-.-" evidence="8"/>
<dbReference type="GO" id="GO:0000287">
    <property type="term" value="F:magnesium ion binding"/>
    <property type="evidence" value="ECO:0007669"/>
    <property type="project" value="UniProtKB-UniRule"/>
</dbReference>
<comment type="cofactor">
    <cofactor evidence="1 8">
        <name>Mg(2+)</name>
        <dbReference type="ChEBI" id="CHEBI:18420"/>
    </cofactor>
</comment>
<dbReference type="Proteomes" id="UP000031488">
    <property type="component" value="Unassembled WGS sequence"/>
</dbReference>
<feature type="binding site" evidence="8">
    <location>
        <position position="6"/>
    </location>
    <ligand>
        <name>Mg(2+)</name>
        <dbReference type="ChEBI" id="CHEBI:18420"/>
    </ligand>
</feature>
<comment type="similarity">
    <text evidence="7 8">Belongs to the PINc/VapC protein family.</text>
</comment>
<dbReference type="Pfam" id="PF01850">
    <property type="entry name" value="PIN"/>
    <property type="match status" value="1"/>
</dbReference>
<feature type="domain" description="PIN" evidence="9">
    <location>
        <begin position="4"/>
        <end position="128"/>
    </location>
</feature>
<dbReference type="InterPro" id="IPR002716">
    <property type="entry name" value="PIN_dom"/>
</dbReference>